<reference evidence="3 4" key="1">
    <citation type="submission" date="2019-03" db="EMBL/GenBank/DDBJ databases">
        <authorList>
            <person name="He R.-H."/>
        </authorList>
    </citation>
    <scope>NUCLEOTIDE SEQUENCE [LARGE SCALE GENOMIC DNA]</scope>
    <source>
        <strain evidence="4">SH 714</strain>
    </source>
</reference>
<comment type="caution">
    <text evidence="3">The sequence shown here is derived from an EMBL/GenBank/DDBJ whole genome shotgun (WGS) entry which is preliminary data.</text>
</comment>
<evidence type="ECO:0000313" key="3">
    <source>
        <dbReference type="EMBL" id="TFB24942.1"/>
    </source>
</evidence>
<feature type="compositionally biased region" description="Acidic residues" evidence="1">
    <location>
        <begin position="166"/>
        <end position="186"/>
    </location>
</feature>
<protein>
    <submittedName>
        <fullName evidence="3">LysM peptidoglycan-binding domain-containing protein</fullName>
    </submittedName>
</protein>
<dbReference type="Gene3D" id="3.10.350.10">
    <property type="entry name" value="LysM domain"/>
    <property type="match status" value="1"/>
</dbReference>
<feature type="region of interest" description="Disordered" evidence="1">
    <location>
        <begin position="209"/>
        <end position="325"/>
    </location>
</feature>
<dbReference type="AlphaFoldDB" id="A0A4Y8IT20"/>
<dbReference type="PANTHER" id="PTHR33734:SF36">
    <property type="entry name" value="STAGE VI SPORULATION PROTEIN D"/>
    <property type="match status" value="1"/>
</dbReference>
<name>A0A4Y8IT20_9BACI</name>
<dbReference type="PANTHER" id="PTHR33734">
    <property type="entry name" value="LYSM DOMAIN-CONTAINING GPI-ANCHORED PROTEIN 2"/>
    <property type="match status" value="1"/>
</dbReference>
<dbReference type="InterPro" id="IPR048862">
    <property type="entry name" value="SPOCS_spoVID_N"/>
</dbReference>
<dbReference type="Pfam" id="PF20918">
    <property type="entry name" value="SPOCS_spoVID-N"/>
    <property type="match status" value="1"/>
</dbReference>
<dbReference type="Proteomes" id="UP000297975">
    <property type="component" value="Unassembled WGS sequence"/>
</dbReference>
<dbReference type="EMBL" id="SOPW01000001">
    <property type="protein sequence ID" value="TFB24942.1"/>
    <property type="molecule type" value="Genomic_DNA"/>
</dbReference>
<dbReference type="InterPro" id="IPR018392">
    <property type="entry name" value="LysM"/>
</dbReference>
<accession>A0A4Y8IT20</accession>
<dbReference type="GO" id="GO:0008932">
    <property type="term" value="F:lytic endotransglycosylase activity"/>
    <property type="evidence" value="ECO:0007669"/>
    <property type="project" value="TreeGrafter"/>
</dbReference>
<organism evidence="3 4">
    <name type="scientific">Filobacillus milosensis</name>
    <dbReference type="NCBI Taxonomy" id="94137"/>
    <lineage>
        <taxon>Bacteria</taxon>
        <taxon>Bacillati</taxon>
        <taxon>Bacillota</taxon>
        <taxon>Bacilli</taxon>
        <taxon>Bacillales</taxon>
        <taxon>Bacillaceae</taxon>
        <taxon>Filobacillus</taxon>
    </lineage>
</organism>
<evidence type="ECO:0000259" key="2">
    <source>
        <dbReference type="PROSITE" id="PS51782"/>
    </source>
</evidence>
<feature type="region of interest" description="Disordered" evidence="1">
    <location>
        <begin position="149"/>
        <end position="196"/>
    </location>
</feature>
<dbReference type="Pfam" id="PF01476">
    <property type="entry name" value="LysM"/>
    <property type="match status" value="1"/>
</dbReference>
<dbReference type="SMART" id="SM00257">
    <property type="entry name" value="LysM"/>
    <property type="match status" value="1"/>
</dbReference>
<keyword evidence="4" id="KW-1185">Reference proteome</keyword>
<dbReference type="RefSeq" id="WP_134338403.1">
    <property type="nucleotide sequence ID" value="NZ_SOPW01000001.1"/>
</dbReference>
<sequence length="396" mass="46217">MSTHGNEPFLFDMHEQISFRQGEEIDDLYGISIQPDVNIIKESNYIQLRGVLMVSGDYQSLPGEEPMYYMDDSDEENYVQQVKALDNGFTTFQYPIPVDITLPSNRVNETGEPDVEIEYFDYELPEPKTLHVYAKIRLANVEMIEEDAVRHEEEVSPDFQLQEVPSFEDDEFDETENSEPQSEDNDEKGREFWQKKQSQSFNEFFNKKEEAKVNEESKQQENKEAVEQKKPKEEKKKAAEQEKQEEKKKAAEQKPQKDENEQVKEAENKKSKKQMEVNEKAQKKKKKEKPKAKSKEEENIEPAQNPSNDQMEGEESDNEKPKKKGMLGLNYLSNFFRDADEPEKVQVRMRFVQENETIDSIANAYQVSVAHLERLNGLDSENHLKAGDVLYVPYKK</sequence>
<dbReference type="PROSITE" id="PS51782">
    <property type="entry name" value="LYSM"/>
    <property type="match status" value="1"/>
</dbReference>
<dbReference type="SUPFAM" id="SSF54106">
    <property type="entry name" value="LysM domain"/>
    <property type="match status" value="1"/>
</dbReference>
<evidence type="ECO:0000256" key="1">
    <source>
        <dbReference type="SAM" id="MobiDB-lite"/>
    </source>
</evidence>
<dbReference type="OrthoDB" id="2966368at2"/>
<dbReference type="InterPro" id="IPR036779">
    <property type="entry name" value="LysM_dom_sf"/>
</dbReference>
<proteinExistence type="predicted"/>
<feature type="compositionally biased region" description="Basic and acidic residues" evidence="1">
    <location>
        <begin position="209"/>
        <end position="281"/>
    </location>
</feature>
<feature type="domain" description="LysM" evidence="2">
    <location>
        <begin position="348"/>
        <end position="392"/>
    </location>
</feature>
<gene>
    <name evidence="3" type="ORF">E3U55_00695</name>
</gene>
<evidence type="ECO:0000313" key="4">
    <source>
        <dbReference type="Proteomes" id="UP000297975"/>
    </source>
</evidence>
<dbReference type="CDD" id="cd00118">
    <property type="entry name" value="LysM"/>
    <property type="match status" value="1"/>
</dbReference>